<dbReference type="AlphaFoldDB" id="A0A090J2N8"/>
<dbReference type="Proteomes" id="UP000040576">
    <property type="component" value="Unassembled WGS sequence"/>
</dbReference>
<dbReference type="PANTHER" id="PTHR30390">
    <property type="entry name" value="SEDOHEPTULOSE 7-PHOSPHATE ISOMERASE / DNAA INITIATOR-ASSOCIATING FACTOR FOR REPLICATION INITIATION"/>
    <property type="match status" value="1"/>
</dbReference>
<dbReference type="InterPro" id="IPR050099">
    <property type="entry name" value="SIS_GmhA/DiaA_subfam"/>
</dbReference>
<evidence type="ECO:0000313" key="3">
    <source>
        <dbReference type="Proteomes" id="UP000040576"/>
    </source>
</evidence>
<organism evidence="2 3">
    <name type="scientific">Caldibacillus thermoamylovorans</name>
    <dbReference type="NCBI Taxonomy" id="35841"/>
    <lineage>
        <taxon>Bacteria</taxon>
        <taxon>Bacillati</taxon>
        <taxon>Bacillota</taxon>
        <taxon>Bacilli</taxon>
        <taxon>Bacillales</taxon>
        <taxon>Bacillaceae</taxon>
        <taxon>Caldibacillus</taxon>
    </lineage>
</organism>
<dbReference type="NCBIfam" id="NF002805">
    <property type="entry name" value="PRK02947.1"/>
    <property type="match status" value="1"/>
</dbReference>
<name>A0A090J2N8_9BACI</name>
<keyword evidence="3" id="KW-1185">Reference proteome</keyword>
<dbReference type="GO" id="GO:0097367">
    <property type="term" value="F:carbohydrate derivative binding"/>
    <property type="evidence" value="ECO:0007669"/>
    <property type="project" value="InterPro"/>
</dbReference>
<dbReference type="Gene3D" id="3.40.50.10490">
    <property type="entry name" value="Glucose-6-phosphate isomerase like protein, domain 1"/>
    <property type="match status" value="1"/>
</dbReference>
<proteinExistence type="predicted"/>
<dbReference type="GO" id="GO:1901135">
    <property type="term" value="P:carbohydrate derivative metabolic process"/>
    <property type="evidence" value="ECO:0007669"/>
    <property type="project" value="InterPro"/>
</dbReference>
<dbReference type="PATRIC" id="fig|35841.6.peg.1440"/>
<dbReference type="InterPro" id="IPR001347">
    <property type="entry name" value="SIS_dom"/>
</dbReference>
<dbReference type="SUPFAM" id="SSF53697">
    <property type="entry name" value="SIS domain"/>
    <property type="match status" value="1"/>
</dbReference>
<accession>A0A090J2N8</accession>
<dbReference type="InterPro" id="IPR046348">
    <property type="entry name" value="SIS_dom_sf"/>
</dbReference>
<gene>
    <name evidence="2" type="ORF">BT1A1_3107</name>
</gene>
<dbReference type="PANTHER" id="PTHR30390:SF7">
    <property type="entry name" value="PHOSPHOHEPTOSE ISOMERASE"/>
    <property type="match status" value="1"/>
</dbReference>
<reference evidence="2 3" key="1">
    <citation type="submission" date="2014-07" db="EMBL/GenBank/DDBJ databases">
        <authorList>
            <person name="Wibberg Daniel"/>
        </authorList>
    </citation>
    <scope>NUCLEOTIDE SEQUENCE [LARGE SCALE GENOMIC DNA]</scope>
</reference>
<dbReference type="eggNOG" id="COG4821">
    <property type="taxonomic scope" value="Bacteria"/>
</dbReference>
<dbReference type="CDD" id="cd05013">
    <property type="entry name" value="SIS_RpiR"/>
    <property type="match status" value="1"/>
</dbReference>
<protein>
    <submittedName>
        <fullName evidence="2">UPF0309 protein</fullName>
    </submittedName>
</protein>
<dbReference type="PROSITE" id="PS51464">
    <property type="entry name" value="SIS"/>
    <property type="match status" value="1"/>
</dbReference>
<sequence length="245" mass="27338">MYQYFDRVRAILDTVEKEEKKNIDATVSVMVNAIINKKSLFAFGASHAGILTQELFYRAGGLLNLNPIFGREIMLDTEPISHTSHMERLVGYGKLLADKTPFSDGDVLILHSVSGRNPVTIEMAMEAQKRSVTTISITNLKYSKSVSSRHPSGKNLYHFSDIVIDNHGDIGDATCDIEGLEQKVSPSSTVVGATIVNTIVAETVRQLVEKGMKHPPIFYSANLDGGDELNRQLYEEYKDTIFYRY</sequence>
<dbReference type="Pfam" id="PF13580">
    <property type="entry name" value="SIS_2"/>
    <property type="match status" value="1"/>
</dbReference>
<dbReference type="RefSeq" id="WP_034772856.1">
    <property type="nucleotide sequence ID" value="NZ_CCRF01000091.1"/>
</dbReference>
<evidence type="ECO:0000259" key="1">
    <source>
        <dbReference type="PROSITE" id="PS51464"/>
    </source>
</evidence>
<dbReference type="EMBL" id="CCRF01000091">
    <property type="protein sequence ID" value="CEE02893.1"/>
    <property type="molecule type" value="Genomic_DNA"/>
</dbReference>
<dbReference type="InterPro" id="IPR035472">
    <property type="entry name" value="RpiR-like_SIS"/>
</dbReference>
<evidence type="ECO:0000313" key="2">
    <source>
        <dbReference type="EMBL" id="CEE02893.1"/>
    </source>
</evidence>
<feature type="domain" description="SIS" evidence="1">
    <location>
        <begin position="30"/>
        <end position="209"/>
    </location>
</feature>
<dbReference type="STRING" id="35841.B4167_1980"/>